<reference evidence="1" key="1">
    <citation type="journal article" date="2021" name="Proc. Natl. Acad. Sci. U.S.A.">
        <title>A Catalog of Tens of Thousands of Viruses from Human Metagenomes Reveals Hidden Associations with Chronic Diseases.</title>
        <authorList>
            <person name="Tisza M.J."/>
            <person name="Buck C.B."/>
        </authorList>
    </citation>
    <scope>NUCLEOTIDE SEQUENCE</scope>
    <source>
        <strain evidence="1">Ctn3M15</strain>
    </source>
</reference>
<name>A0A8S5RL97_9VIRU</name>
<sequence>MPAILVLVLIIVQIAVERITGIRFRKRIDGTPRK</sequence>
<dbReference type="EMBL" id="BK059116">
    <property type="protein sequence ID" value="DAE32127.1"/>
    <property type="molecule type" value="Genomic_DNA"/>
</dbReference>
<organism evidence="1">
    <name type="scientific">virus sp. ctn3M15</name>
    <dbReference type="NCBI Taxonomy" id="2825821"/>
    <lineage>
        <taxon>Viruses</taxon>
    </lineage>
</organism>
<proteinExistence type="predicted"/>
<protein>
    <submittedName>
        <fullName evidence="1">Uncharacterized protein</fullName>
    </submittedName>
</protein>
<evidence type="ECO:0000313" key="1">
    <source>
        <dbReference type="EMBL" id="DAE32127.1"/>
    </source>
</evidence>
<accession>A0A8S5RL97</accession>